<keyword evidence="5" id="KW-0804">Transcription</keyword>
<evidence type="ECO:0000256" key="4">
    <source>
        <dbReference type="ARBA" id="ARBA00023125"/>
    </source>
</evidence>
<dbReference type="CDD" id="cd11464">
    <property type="entry name" value="bHLH_TS_TWIST"/>
    <property type="match status" value="1"/>
</dbReference>
<feature type="compositionally biased region" description="Low complexity" evidence="7">
    <location>
        <begin position="341"/>
        <end position="351"/>
    </location>
</feature>
<feature type="compositionally biased region" description="Basic residues" evidence="7">
    <location>
        <begin position="83"/>
        <end position="94"/>
    </location>
</feature>
<keyword evidence="4" id="KW-0238">DNA-binding</keyword>
<keyword evidence="3" id="KW-0805">Transcription regulation</keyword>
<feature type="domain" description="BHLH" evidence="8">
    <location>
        <begin position="213"/>
        <end position="264"/>
    </location>
</feature>
<dbReference type="InterPro" id="IPR015789">
    <property type="entry name" value="Twist-rel_bHLH"/>
</dbReference>
<proteinExistence type="predicted"/>
<dbReference type="EMBL" id="AF410867">
    <property type="protein sequence ID" value="AAL05567.1"/>
    <property type="molecule type" value="Genomic_DNA"/>
</dbReference>
<protein>
    <submittedName>
        <fullName evidence="9">HRO-TWI</fullName>
    </submittedName>
</protein>
<dbReference type="GO" id="GO:0030154">
    <property type="term" value="P:cell differentiation"/>
    <property type="evidence" value="ECO:0007669"/>
    <property type="project" value="UniProtKB-KW"/>
</dbReference>
<dbReference type="InterPro" id="IPR011598">
    <property type="entry name" value="bHLH_dom"/>
</dbReference>
<reference evidence="9" key="2">
    <citation type="journal article" date="2001" name="Dev. Genes Evol.">
        <title>Dorsal and snail homologs in leech development.</title>
        <authorList>
            <person name="Goldstein B."/>
            <person name="Leviten M.W."/>
            <person name="Weisblat D.A."/>
        </authorList>
    </citation>
    <scope>NUCLEOTIDE SEQUENCE</scope>
</reference>
<evidence type="ECO:0000256" key="7">
    <source>
        <dbReference type="SAM" id="MobiDB-lite"/>
    </source>
</evidence>
<dbReference type="AlphaFoldDB" id="Q95VQ5"/>
<dbReference type="InterPro" id="IPR036638">
    <property type="entry name" value="HLH_DNA-bd_sf"/>
</dbReference>
<feature type="compositionally biased region" description="Low complexity" evidence="7">
    <location>
        <begin position="145"/>
        <end position="161"/>
    </location>
</feature>
<feature type="compositionally biased region" description="Low complexity" evidence="7">
    <location>
        <begin position="1"/>
        <end position="23"/>
    </location>
</feature>
<sequence>MMSPSFPTTSSSHHLRRLTQQQQRQRRQPASTDSVIKNCLFNNKNDTSTHLTTHLQGVNKIYFHNNNNCSNDSNNNSVDLKPATKKRKKNIKKLTKSDSRPIRTSESTKNDLQQNNVVKVELDQSDNNTAENEDSKSSVKDSKNNNHCNNTAPTTTITTTPSINFNTQTTTSTYRKLPNATTNNIAYNHNGSGKNYYSNYNSHNNSPPLSLQTQRVLANVRERQRTQSLNDAFSQLRKIVPTLPSDKLSKIQTLKLATRYIDFLYDQLENNKQQQQQHQQQQQQQHQSMDEFANGGYVSGLNGSPVISSDKLGYAFSVWRMEGAWQMNKSELNNNGCYLRNGSSAGGSSNNVRDGSVIG</sequence>
<dbReference type="PANTHER" id="PTHR23349:SF50">
    <property type="entry name" value="PROTEIN TWIST"/>
    <property type="match status" value="1"/>
</dbReference>
<dbReference type="SMART" id="SM00353">
    <property type="entry name" value="HLH"/>
    <property type="match status" value="1"/>
</dbReference>
<dbReference type="InterPro" id="IPR050283">
    <property type="entry name" value="E-box_TF_Regulators"/>
</dbReference>
<keyword evidence="6" id="KW-0539">Nucleus</keyword>
<organism evidence="9">
    <name type="scientific">Helobdella robusta</name>
    <name type="common">Californian leech</name>
    <dbReference type="NCBI Taxonomy" id="6412"/>
    <lineage>
        <taxon>Eukaryota</taxon>
        <taxon>Metazoa</taxon>
        <taxon>Spiralia</taxon>
        <taxon>Lophotrochozoa</taxon>
        <taxon>Annelida</taxon>
        <taxon>Clitellata</taxon>
        <taxon>Hirudinea</taxon>
        <taxon>Rhynchobdellida</taxon>
        <taxon>Glossiphoniidae</taxon>
        <taxon>Helobdella</taxon>
    </lineage>
</organism>
<feature type="compositionally biased region" description="Basic and acidic residues" evidence="7">
    <location>
        <begin position="133"/>
        <end position="144"/>
    </location>
</feature>
<evidence type="ECO:0000256" key="1">
    <source>
        <dbReference type="ARBA" id="ARBA00022473"/>
    </source>
</evidence>
<dbReference type="PROSITE" id="PS50888">
    <property type="entry name" value="BHLH"/>
    <property type="match status" value="1"/>
</dbReference>
<evidence type="ECO:0000256" key="2">
    <source>
        <dbReference type="ARBA" id="ARBA00022782"/>
    </source>
</evidence>
<evidence type="ECO:0000256" key="6">
    <source>
        <dbReference type="ARBA" id="ARBA00023242"/>
    </source>
</evidence>
<evidence type="ECO:0000256" key="5">
    <source>
        <dbReference type="ARBA" id="ARBA00023163"/>
    </source>
</evidence>
<name>Q95VQ5_HELRO</name>
<dbReference type="GO" id="GO:0046983">
    <property type="term" value="F:protein dimerization activity"/>
    <property type="evidence" value="ECO:0007669"/>
    <property type="project" value="InterPro"/>
</dbReference>
<evidence type="ECO:0000256" key="3">
    <source>
        <dbReference type="ARBA" id="ARBA00023015"/>
    </source>
</evidence>
<accession>Q95VQ5</accession>
<dbReference type="FunFam" id="4.10.280.10:FF:000030">
    <property type="entry name" value="Twist transcription factor"/>
    <property type="match status" value="1"/>
</dbReference>
<evidence type="ECO:0000259" key="8">
    <source>
        <dbReference type="PROSITE" id="PS50888"/>
    </source>
</evidence>
<dbReference type="PANTHER" id="PTHR23349">
    <property type="entry name" value="BASIC HELIX-LOOP-HELIX TRANSCRIPTION FACTOR, TWIST"/>
    <property type="match status" value="1"/>
</dbReference>
<dbReference type="SUPFAM" id="SSF47459">
    <property type="entry name" value="HLH, helix-loop-helix DNA-binding domain"/>
    <property type="match status" value="1"/>
</dbReference>
<dbReference type="Pfam" id="PF00010">
    <property type="entry name" value="HLH"/>
    <property type="match status" value="1"/>
</dbReference>
<feature type="region of interest" description="Disordered" evidence="7">
    <location>
        <begin position="67"/>
        <end position="161"/>
    </location>
</feature>
<feature type="region of interest" description="Disordered" evidence="7">
    <location>
        <begin position="1"/>
        <end position="35"/>
    </location>
</feature>
<feature type="compositionally biased region" description="Basic and acidic residues" evidence="7">
    <location>
        <begin position="95"/>
        <end position="109"/>
    </location>
</feature>
<feature type="region of interest" description="Disordered" evidence="7">
    <location>
        <begin position="340"/>
        <end position="359"/>
    </location>
</feature>
<keyword evidence="2" id="KW-0221">Differentiation</keyword>
<dbReference type="Gene3D" id="4.10.280.10">
    <property type="entry name" value="Helix-loop-helix DNA-binding domain"/>
    <property type="match status" value="1"/>
</dbReference>
<keyword evidence="1" id="KW-0217">Developmental protein</keyword>
<evidence type="ECO:0000313" key="9">
    <source>
        <dbReference type="EMBL" id="AAL05567.1"/>
    </source>
</evidence>
<feature type="compositionally biased region" description="Low complexity" evidence="7">
    <location>
        <begin position="67"/>
        <end position="77"/>
    </location>
</feature>
<dbReference type="GO" id="GO:0003677">
    <property type="term" value="F:DNA binding"/>
    <property type="evidence" value="ECO:0007669"/>
    <property type="project" value="UniProtKB-KW"/>
</dbReference>
<reference evidence="9" key="1">
    <citation type="journal article" date="1997" name="Gene">
        <title>A leech homolog of twist: evidence for its inheritance as a maternal mRNA.</title>
        <authorList>
            <person name="Soto J.G."/>
            <person name="Nelson B.H."/>
            <person name="Weisblat D.A."/>
        </authorList>
    </citation>
    <scope>NUCLEOTIDE SEQUENCE</scope>
</reference>
<gene>
    <name evidence="9" type="primary">twi</name>
</gene>